<gene>
    <name evidence="1" type="ORF">Vau01_064340</name>
</gene>
<keyword evidence="2" id="KW-1185">Reference proteome</keyword>
<comment type="caution">
    <text evidence="1">The sequence shown here is derived from an EMBL/GenBank/DDBJ whole genome shotgun (WGS) entry which is preliminary data.</text>
</comment>
<organism evidence="1 2">
    <name type="scientific">Virgisporangium aurantiacum</name>
    <dbReference type="NCBI Taxonomy" id="175570"/>
    <lineage>
        <taxon>Bacteria</taxon>
        <taxon>Bacillati</taxon>
        <taxon>Actinomycetota</taxon>
        <taxon>Actinomycetes</taxon>
        <taxon>Micromonosporales</taxon>
        <taxon>Micromonosporaceae</taxon>
        <taxon>Virgisporangium</taxon>
    </lineage>
</organism>
<protein>
    <submittedName>
        <fullName evidence="1">Uncharacterized protein</fullName>
    </submittedName>
</protein>
<accession>A0A8J4E2H8</accession>
<dbReference type="AlphaFoldDB" id="A0A8J4E2H8"/>
<evidence type="ECO:0000313" key="1">
    <source>
        <dbReference type="EMBL" id="GIJ58918.1"/>
    </source>
</evidence>
<sequence length="192" mass="21638">MALLDWEAIISGGVAGGAIAVLTEAVIRPWAESRAAKRGIRGEVLEEARLLLTYAVALCTMEAPADADRHVREGIARLRDDNYRKLVERAAELPVKQTRYLSVYPPMLTEKVLTPYISTVHGVMLSARDRTSKAEIVRDMIAQFDTAIIFAHRSWLRRLVTMPWNGLRLIRAINEIAEIQRRSHERRALPAS</sequence>
<dbReference type="RefSeq" id="WP_204000415.1">
    <property type="nucleotide sequence ID" value="NZ_BOPG01000044.1"/>
</dbReference>
<dbReference type="Proteomes" id="UP000612585">
    <property type="component" value="Unassembled WGS sequence"/>
</dbReference>
<name>A0A8J4E2H8_9ACTN</name>
<reference evidence="1" key="1">
    <citation type="submission" date="2021-01" db="EMBL/GenBank/DDBJ databases">
        <title>Whole genome shotgun sequence of Virgisporangium aurantiacum NBRC 16421.</title>
        <authorList>
            <person name="Komaki H."/>
            <person name="Tamura T."/>
        </authorList>
    </citation>
    <scope>NUCLEOTIDE SEQUENCE</scope>
    <source>
        <strain evidence="1">NBRC 16421</strain>
    </source>
</reference>
<evidence type="ECO:0000313" key="2">
    <source>
        <dbReference type="Proteomes" id="UP000612585"/>
    </source>
</evidence>
<proteinExistence type="predicted"/>
<dbReference type="EMBL" id="BOPG01000044">
    <property type="protein sequence ID" value="GIJ58918.1"/>
    <property type="molecule type" value="Genomic_DNA"/>
</dbReference>